<name>Q9N442_CAEEL</name>
<dbReference type="EMBL" id="BX284604">
    <property type="protein sequence ID" value="CCD68235.1"/>
    <property type="molecule type" value="Genomic_DNA"/>
</dbReference>
<dbReference type="Bgee" id="WBGene00021364">
    <property type="expression patterns" value="Expressed in embryo and 1 other cell type or tissue"/>
</dbReference>
<reference evidence="2 3" key="1">
    <citation type="journal article" date="1998" name="Science">
        <title>Genome sequence of the nematode C. elegans: a platform for investigating biology.</title>
        <authorList>
            <consortium name="The C. elegans sequencing consortium"/>
            <person name="Sulson J.E."/>
            <person name="Waterston R."/>
        </authorList>
    </citation>
    <scope>NUCLEOTIDE SEQUENCE [LARGE SCALE GENOMIC DNA]</scope>
    <source>
        <strain evidence="2 3">Bristol N2</strain>
    </source>
</reference>
<protein>
    <submittedName>
        <fullName evidence="2">Chromatin target of PRMT1 protein C-terminal domain-containing protein</fullName>
    </submittedName>
</protein>
<dbReference type="PaxDb" id="6239-Y37E11AL.9"/>
<dbReference type="WormBase" id="Y37E11AL.9">
    <property type="protein sequence ID" value="CE26061"/>
    <property type="gene ID" value="WBGene00021364"/>
</dbReference>
<dbReference type="HOGENOM" id="CLU_1908564_0_0_1"/>
<dbReference type="RefSeq" id="NP_500400.1">
    <property type="nucleotide sequence ID" value="NM_067999.1"/>
</dbReference>
<dbReference type="OrthoDB" id="1049195at2759"/>
<dbReference type="GeneID" id="189622"/>
<dbReference type="AlphaFoldDB" id="Q9N442"/>
<dbReference type="eggNOG" id="KOG0533">
    <property type="taxonomic scope" value="Eukaryota"/>
</dbReference>
<organism evidence="2 3">
    <name type="scientific">Caenorhabditis elegans</name>
    <dbReference type="NCBI Taxonomy" id="6239"/>
    <lineage>
        <taxon>Eukaryota</taxon>
        <taxon>Metazoa</taxon>
        <taxon>Ecdysozoa</taxon>
        <taxon>Nematoda</taxon>
        <taxon>Chromadorea</taxon>
        <taxon>Rhabditida</taxon>
        <taxon>Rhabditina</taxon>
        <taxon>Rhabditomorpha</taxon>
        <taxon>Rhabditoidea</taxon>
        <taxon>Rhabditidae</taxon>
        <taxon>Peloderinae</taxon>
        <taxon>Caenorhabditis</taxon>
    </lineage>
</organism>
<dbReference type="SMR" id="Q9N442"/>
<dbReference type="AGR" id="WB:WBGene00021364"/>
<keyword evidence="3" id="KW-1185">Reference proteome</keyword>
<evidence type="ECO:0000256" key="1">
    <source>
        <dbReference type="SAM" id="MobiDB-lite"/>
    </source>
</evidence>
<feature type="compositionally biased region" description="Polar residues" evidence="1">
    <location>
        <begin position="60"/>
        <end position="78"/>
    </location>
</feature>
<dbReference type="Proteomes" id="UP000001940">
    <property type="component" value="Chromosome IV"/>
</dbReference>
<accession>Q9N442</accession>
<dbReference type="KEGG" id="cel:CELE_Y37E11AL.9"/>
<dbReference type="STRING" id="6239.Y37E11AL.9.1"/>
<feature type="compositionally biased region" description="Basic and acidic residues" evidence="1">
    <location>
        <begin position="82"/>
        <end position="93"/>
    </location>
</feature>
<proteinExistence type="predicted"/>
<evidence type="ECO:0000313" key="2">
    <source>
        <dbReference type="EMBL" id="CCD68235.1"/>
    </source>
</evidence>
<evidence type="ECO:0000313" key="4">
    <source>
        <dbReference type="WormBase" id="Y37E11AL.9"/>
    </source>
</evidence>
<dbReference type="InParanoid" id="Q9N442"/>
<gene>
    <name evidence="2" type="ORF">CELE_Y37E11AL.9</name>
    <name evidence="2 4" type="ORF">Y37E11AL.9</name>
</gene>
<sequence>MTIAIDASLSVGIRKFKNFKRSAGGVQKFSGSARKSTNKQSTNAAVRIIENRVASTNFNKKSVSKATRNISSRVTFPNASRAPKDPRRSDKAQRAPKNYRTGAQKQVKPKREARSEMTIQELDAELDIYMAKA</sequence>
<feature type="region of interest" description="Disordered" evidence="1">
    <location>
        <begin position="60"/>
        <end position="118"/>
    </location>
</feature>
<dbReference type="UCSC" id="Y37E11AL.9">
    <property type="organism name" value="c. elegans"/>
</dbReference>
<dbReference type="CTD" id="189622"/>
<evidence type="ECO:0000313" key="3">
    <source>
        <dbReference type="Proteomes" id="UP000001940"/>
    </source>
</evidence>